<proteinExistence type="inferred from homology"/>
<dbReference type="InterPro" id="IPR036291">
    <property type="entry name" value="NAD(P)-bd_dom_sf"/>
</dbReference>
<dbReference type="AlphaFoldDB" id="A0A4Q4MCC1"/>
<sequence length="275" mass="30069">MEMAETTSLYHRHPCAALEAVQRTGAGKYVLVTGAARDIGRTIALSWAKAGAAGIAICSQNAEDLEQVIAELRRLNPAGKLFATACDTTRSADVTKLFLAIREQFGKLDIVIANVGTAHSSTIGETDDNDEWWADMTTNFRSTHLPAHQYIRTFGPAPTGTFISITSGTDTVVSSGLSSHQIAKDADRRLIEFLNTEYPDMKAFSLDVGSIRTERMFDMFEPFAFDNLELIGMFSVWLGGGRADKLKGTCVHVTWNVGELEKQSENLSRKDSLLG</sequence>
<dbReference type="CDD" id="cd05233">
    <property type="entry name" value="SDR_c"/>
    <property type="match status" value="1"/>
</dbReference>
<dbReference type="Proteomes" id="UP000292402">
    <property type="component" value="Unassembled WGS sequence"/>
</dbReference>
<dbReference type="PRINTS" id="PR00081">
    <property type="entry name" value="GDHRDH"/>
</dbReference>
<comment type="caution">
    <text evidence="3">The sequence shown here is derived from an EMBL/GenBank/DDBJ whole genome shotgun (WGS) entry which is preliminary data.</text>
</comment>
<name>A0A4Q4MCC1_9PLEO</name>
<evidence type="ECO:0000313" key="3">
    <source>
        <dbReference type="EMBL" id="RYN46368.1"/>
    </source>
</evidence>
<dbReference type="PANTHER" id="PTHR43669:SF3">
    <property type="entry name" value="ALCOHOL DEHYDROGENASE, PUTATIVE (AFU_ORTHOLOGUE AFUA_3G03445)-RELATED"/>
    <property type="match status" value="1"/>
</dbReference>
<accession>A0A4Q4MCC1</accession>
<dbReference type="PANTHER" id="PTHR43669">
    <property type="entry name" value="5-KETO-D-GLUCONATE 5-REDUCTASE"/>
    <property type="match status" value="1"/>
</dbReference>
<comment type="similarity">
    <text evidence="1">Belongs to the short-chain dehydrogenases/reductases (SDR) family.</text>
</comment>
<dbReference type="SUPFAM" id="SSF51735">
    <property type="entry name" value="NAD(P)-binding Rossmann-fold domains"/>
    <property type="match status" value="1"/>
</dbReference>
<evidence type="ECO:0000313" key="4">
    <source>
        <dbReference type="Proteomes" id="UP000292402"/>
    </source>
</evidence>
<dbReference type="GO" id="GO:0016491">
    <property type="term" value="F:oxidoreductase activity"/>
    <property type="evidence" value="ECO:0007669"/>
    <property type="project" value="UniProtKB-KW"/>
</dbReference>
<evidence type="ECO:0008006" key="5">
    <source>
        <dbReference type="Google" id="ProtNLM"/>
    </source>
</evidence>
<protein>
    <recommendedName>
        <fullName evidence="5">NAD(P)-binding protein</fullName>
    </recommendedName>
</protein>
<evidence type="ECO:0000256" key="1">
    <source>
        <dbReference type="ARBA" id="ARBA00006484"/>
    </source>
</evidence>
<dbReference type="InterPro" id="IPR002347">
    <property type="entry name" value="SDR_fam"/>
</dbReference>
<reference evidence="4" key="1">
    <citation type="journal article" date="2019" name="bioRxiv">
        <title>Genomics, evolutionary history and diagnostics of the Alternaria alternata species group including apple and Asian pear pathotypes.</title>
        <authorList>
            <person name="Armitage A.D."/>
            <person name="Cockerton H.M."/>
            <person name="Sreenivasaprasad S."/>
            <person name="Woodhall J.W."/>
            <person name="Lane C.R."/>
            <person name="Harrison R.J."/>
            <person name="Clarkson J.P."/>
        </authorList>
    </citation>
    <scope>NUCLEOTIDE SEQUENCE [LARGE SCALE GENOMIC DNA]</scope>
    <source>
        <strain evidence="4">FERA 1082</strain>
    </source>
</reference>
<dbReference type="Pfam" id="PF00106">
    <property type="entry name" value="adh_short"/>
    <property type="match status" value="1"/>
</dbReference>
<keyword evidence="2" id="KW-0560">Oxidoreductase</keyword>
<dbReference type="EMBL" id="PDXA01000030">
    <property type="protein sequence ID" value="RYN46368.1"/>
    <property type="molecule type" value="Genomic_DNA"/>
</dbReference>
<evidence type="ECO:0000256" key="2">
    <source>
        <dbReference type="ARBA" id="ARBA00023002"/>
    </source>
</evidence>
<gene>
    <name evidence="3" type="ORF">AA0114_g8443</name>
</gene>
<dbReference type="Gene3D" id="3.40.50.720">
    <property type="entry name" value="NAD(P)-binding Rossmann-like Domain"/>
    <property type="match status" value="1"/>
</dbReference>
<organism evidence="3 4">
    <name type="scientific">Alternaria tenuissima</name>
    <dbReference type="NCBI Taxonomy" id="119927"/>
    <lineage>
        <taxon>Eukaryota</taxon>
        <taxon>Fungi</taxon>
        <taxon>Dikarya</taxon>
        <taxon>Ascomycota</taxon>
        <taxon>Pezizomycotina</taxon>
        <taxon>Dothideomycetes</taxon>
        <taxon>Pleosporomycetidae</taxon>
        <taxon>Pleosporales</taxon>
        <taxon>Pleosporineae</taxon>
        <taxon>Pleosporaceae</taxon>
        <taxon>Alternaria</taxon>
        <taxon>Alternaria sect. Alternaria</taxon>
        <taxon>Alternaria alternata complex</taxon>
    </lineage>
</organism>